<sequence>MVKYFGVNKFVKKIILFLIISIALILSACGTTAKEATKEEKVPEKETAVNTDTQQQGEITMYPQLNAEVASNEALVIMHTSMGDLKIKLFPEYAPKTVENFLTHAENGYYDGIIFHRVIQDFMIQGGDPTGTGMGGESIYGEEFEDEFSMNLFNIRGALSMANAGANTNGSQFFIVQASQPPATVEQLTEGGWPEEIAAAYAKDGGTPHLDQKHTVFGQVIEGMDVVDQIAAVETGAQDKPVKDITIESIEIIEK</sequence>
<dbReference type="PANTHER" id="PTHR45625">
    <property type="entry name" value="PEPTIDYL-PROLYL CIS-TRANS ISOMERASE-RELATED"/>
    <property type="match status" value="1"/>
</dbReference>
<organism evidence="7 8">
    <name type="scientific">Psychrobacillus lasiicapitis</name>
    <dbReference type="NCBI Taxonomy" id="1636719"/>
    <lineage>
        <taxon>Bacteria</taxon>
        <taxon>Bacillati</taxon>
        <taxon>Bacillota</taxon>
        <taxon>Bacilli</taxon>
        <taxon>Bacillales</taxon>
        <taxon>Bacillaceae</taxon>
        <taxon>Psychrobacillus</taxon>
    </lineage>
</organism>
<dbReference type="PROSITE" id="PS51257">
    <property type="entry name" value="PROKAR_LIPOPROTEIN"/>
    <property type="match status" value="1"/>
</dbReference>
<evidence type="ECO:0000259" key="6">
    <source>
        <dbReference type="PROSITE" id="PS50072"/>
    </source>
</evidence>
<accession>A0A544T030</accession>
<evidence type="ECO:0000256" key="5">
    <source>
        <dbReference type="RuleBase" id="RU363019"/>
    </source>
</evidence>
<comment type="similarity">
    <text evidence="5">Belongs to the cyclophilin-type PPIase family.</text>
</comment>
<keyword evidence="3 5" id="KW-0697">Rotamase</keyword>
<keyword evidence="4 5" id="KW-0413">Isomerase</keyword>
<dbReference type="AlphaFoldDB" id="A0A544T030"/>
<dbReference type="PRINTS" id="PR00153">
    <property type="entry name" value="CSAPPISMRASE"/>
</dbReference>
<comment type="function">
    <text evidence="2 5">PPIases accelerate the folding of proteins. It catalyzes the cis-trans isomerization of proline imidic peptide bonds in oligopeptides.</text>
</comment>
<protein>
    <recommendedName>
        <fullName evidence="5">Peptidyl-prolyl cis-trans isomerase</fullName>
        <shortName evidence="5">PPIase</shortName>
        <ecNumber evidence="5">5.2.1.8</ecNumber>
    </recommendedName>
</protein>
<name>A0A544T030_9BACI</name>
<dbReference type="InterPro" id="IPR044666">
    <property type="entry name" value="Cyclophilin_A-like"/>
</dbReference>
<dbReference type="SUPFAM" id="SSF50891">
    <property type="entry name" value="Cyclophilin-like"/>
    <property type="match status" value="1"/>
</dbReference>
<evidence type="ECO:0000313" key="7">
    <source>
        <dbReference type="EMBL" id="TQR10828.1"/>
    </source>
</evidence>
<evidence type="ECO:0000256" key="1">
    <source>
        <dbReference type="ARBA" id="ARBA00000971"/>
    </source>
</evidence>
<dbReference type="InterPro" id="IPR029000">
    <property type="entry name" value="Cyclophilin-like_dom_sf"/>
</dbReference>
<feature type="signal peptide" evidence="5">
    <location>
        <begin position="1"/>
        <end position="28"/>
    </location>
</feature>
<feature type="chain" id="PRO_5039741095" description="Peptidyl-prolyl cis-trans isomerase" evidence="5">
    <location>
        <begin position="29"/>
        <end position="255"/>
    </location>
</feature>
<dbReference type="GO" id="GO:0003755">
    <property type="term" value="F:peptidyl-prolyl cis-trans isomerase activity"/>
    <property type="evidence" value="ECO:0007669"/>
    <property type="project" value="UniProtKB-UniRule"/>
</dbReference>
<keyword evidence="8" id="KW-1185">Reference proteome</keyword>
<dbReference type="EMBL" id="VDGH01000010">
    <property type="protein sequence ID" value="TQR10828.1"/>
    <property type="molecule type" value="Genomic_DNA"/>
</dbReference>
<reference evidence="7 8" key="1">
    <citation type="submission" date="2019-05" db="EMBL/GenBank/DDBJ databases">
        <title>Psychrobacillus vulpis sp. nov., a new species isolated from feces of a red fox that inhabits in The Tablas de Daimiel Natural Park, Albacete, Spain.</title>
        <authorList>
            <person name="Rodriguez M."/>
            <person name="Reina J.C."/>
            <person name="Bejar V."/>
            <person name="Llamas I."/>
        </authorList>
    </citation>
    <scope>NUCLEOTIDE SEQUENCE [LARGE SCALE GENOMIC DNA]</scope>
    <source>
        <strain evidence="7 8">NEAU-3TGS17</strain>
    </source>
</reference>
<dbReference type="OrthoDB" id="9807797at2"/>
<dbReference type="EC" id="5.2.1.8" evidence="5"/>
<feature type="domain" description="PPIase cyclophilin-type" evidence="6">
    <location>
        <begin position="75"/>
        <end position="252"/>
    </location>
</feature>
<evidence type="ECO:0000256" key="2">
    <source>
        <dbReference type="ARBA" id="ARBA00002388"/>
    </source>
</evidence>
<comment type="catalytic activity">
    <reaction evidence="1 5">
        <text>[protein]-peptidylproline (omega=180) = [protein]-peptidylproline (omega=0)</text>
        <dbReference type="Rhea" id="RHEA:16237"/>
        <dbReference type="Rhea" id="RHEA-COMP:10747"/>
        <dbReference type="Rhea" id="RHEA-COMP:10748"/>
        <dbReference type="ChEBI" id="CHEBI:83833"/>
        <dbReference type="ChEBI" id="CHEBI:83834"/>
        <dbReference type="EC" id="5.2.1.8"/>
    </reaction>
</comment>
<evidence type="ECO:0000256" key="4">
    <source>
        <dbReference type="ARBA" id="ARBA00023235"/>
    </source>
</evidence>
<dbReference type="InterPro" id="IPR002130">
    <property type="entry name" value="Cyclophilin-type_PPIase_dom"/>
</dbReference>
<gene>
    <name evidence="7" type="ORF">FG382_17380</name>
</gene>
<proteinExistence type="inferred from homology"/>
<evidence type="ECO:0000256" key="3">
    <source>
        <dbReference type="ARBA" id="ARBA00023110"/>
    </source>
</evidence>
<dbReference type="PANTHER" id="PTHR45625:SF4">
    <property type="entry name" value="PEPTIDYLPROLYL ISOMERASE DOMAIN AND WD REPEAT-CONTAINING PROTEIN 1"/>
    <property type="match status" value="1"/>
</dbReference>
<dbReference type="Proteomes" id="UP000317316">
    <property type="component" value="Unassembled WGS sequence"/>
</dbReference>
<dbReference type="Gene3D" id="2.40.100.10">
    <property type="entry name" value="Cyclophilin-like"/>
    <property type="match status" value="1"/>
</dbReference>
<dbReference type="Pfam" id="PF00160">
    <property type="entry name" value="Pro_isomerase"/>
    <property type="match status" value="1"/>
</dbReference>
<evidence type="ECO:0000313" key="8">
    <source>
        <dbReference type="Proteomes" id="UP000317316"/>
    </source>
</evidence>
<comment type="caution">
    <text evidence="7">The sequence shown here is derived from an EMBL/GenBank/DDBJ whole genome shotgun (WGS) entry which is preliminary data.</text>
</comment>
<keyword evidence="5" id="KW-0732">Signal</keyword>
<dbReference type="PROSITE" id="PS50072">
    <property type="entry name" value="CSA_PPIASE_2"/>
    <property type="match status" value="1"/>
</dbReference>